<feature type="transmembrane region" description="Helical" evidence="6">
    <location>
        <begin position="40"/>
        <end position="63"/>
    </location>
</feature>
<evidence type="ECO:0000256" key="5">
    <source>
        <dbReference type="ARBA" id="ARBA00023136"/>
    </source>
</evidence>
<feature type="transmembrane region" description="Helical" evidence="6">
    <location>
        <begin position="248"/>
        <end position="272"/>
    </location>
</feature>
<comment type="caution">
    <text evidence="7">The sequence shown here is derived from an EMBL/GenBank/DDBJ whole genome shotgun (WGS) entry which is preliminary data.</text>
</comment>
<feature type="transmembrane region" description="Helical" evidence="6">
    <location>
        <begin position="173"/>
        <end position="193"/>
    </location>
</feature>
<keyword evidence="4 6" id="KW-1133">Transmembrane helix</keyword>
<dbReference type="PANTHER" id="PTHR30250">
    <property type="entry name" value="PST FAMILY PREDICTED COLANIC ACID TRANSPORTER"/>
    <property type="match status" value="1"/>
</dbReference>
<organism evidence="7 8">
    <name type="scientific">Pseudomonas putida</name>
    <name type="common">Arthrobacter siderocapsulatus</name>
    <dbReference type="NCBI Taxonomy" id="303"/>
    <lineage>
        <taxon>Bacteria</taxon>
        <taxon>Pseudomonadati</taxon>
        <taxon>Pseudomonadota</taxon>
        <taxon>Gammaproteobacteria</taxon>
        <taxon>Pseudomonadales</taxon>
        <taxon>Pseudomonadaceae</taxon>
        <taxon>Pseudomonas</taxon>
    </lineage>
</organism>
<feature type="transmembrane region" description="Helical" evidence="6">
    <location>
        <begin position="12"/>
        <end position="34"/>
    </location>
</feature>
<dbReference type="EMBL" id="NBWC01000007">
    <property type="protein sequence ID" value="ORL66209.1"/>
    <property type="molecule type" value="Genomic_DNA"/>
</dbReference>
<feature type="transmembrane region" description="Helical" evidence="6">
    <location>
        <begin position="331"/>
        <end position="353"/>
    </location>
</feature>
<feature type="transmembrane region" description="Helical" evidence="6">
    <location>
        <begin position="385"/>
        <end position="407"/>
    </location>
</feature>
<evidence type="ECO:0008006" key="9">
    <source>
        <dbReference type="Google" id="ProtNLM"/>
    </source>
</evidence>
<comment type="subcellular location">
    <subcellularLocation>
        <location evidence="1">Cell membrane</location>
        <topology evidence="1">Multi-pass membrane protein</topology>
    </subcellularLocation>
</comment>
<feature type="transmembrane region" description="Helical" evidence="6">
    <location>
        <begin position="109"/>
        <end position="128"/>
    </location>
</feature>
<gene>
    <name evidence="7" type="ORF">B7H17_05500</name>
</gene>
<evidence type="ECO:0000256" key="6">
    <source>
        <dbReference type="SAM" id="Phobius"/>
    </source>
</evidence>
<evidence type="ECO:0000256" key="3">
    <source>
        <dbReference type="ARBA" id="ARBA00022692"/>
    </source>
</evidence>
<proteinExistence type="predicted"/>
<reference evidence="7 8" key="1">
    <citation type="submission" date="2017-04" db="EMBL/GenBank/DDBJ databases">
        <title>Presence of VIM-2 positive Pseudomonas species in chickens and their surrounding environment.</title>
        <authorList>
            <person name="Zhang R."/>
        </authorList>
    </citation>
    <scope>NUCLEOTIDE SEQUENCE [LARGE SCALE GENOMIC DNA]</scope>
    <source>
        <strain evidence="7 8">DZ-C18</strain>
    </source>
</reference>
<dbReference type="InterPro" id="IPR050833">
    <property type="entry name" value="Poly_Biosynth_Transport"/>
</dbReference>
<dbReference type="AlphaFoldDB" id="A0A1X1A209"/>
<evidence type="ECO:0000256" key="4">
    <source>
        <dbReference type="ARBA" id="ARBA00022989"/>
    </source>
</evidence>
<evidence type="ECO:0000256" key="1">
    <source>
        <dbReference type="ARBA" id="ARBA00004651"/>
    </source>
</evidence>
<evidence type="ECO:0000313" key="7">
    <source>
        <dbReference type="EMBL" id="ORL66209.1"/>
    </source>
</evidence>
<dbReference type="GO" id="GO:0005886">
    <property type="term" value="C:plasma membrane"/>
    <property type="evidence" value="ECO:0007669"/>
    <property type="project" value="UniProtKB-SubCell"/>
</dbReference>
<keyword evidence="3 6" id="KW-0812">Transmembrane</keyword>
<dbReference type="OrthoDB" id="8046861at2"/>
<feature type="transmembrane region" description="Helical" evidence="6">
    <location>
        <begin position="360"/>
        <end position="379"/>
    </location>
</feature>
<feature type="transmembrane region" description="Helical" evidence="6">
    <location>
        <begin position="293"/>
        <end position="319"/>
    </location>
</feature>
<accession>A0A1X1A209</accession>
<feature type="transmembrane region" description="Helical" evidence="6">
    <location>
        <begin position="84"/>
        <end position="103"/>
    </location>
</feature>
<dbReference type="RefSeq" id="WP_084854924.1">
    <property type="nucleotide sequence ID" value="NZ_NBWC01000007.1"/>
</dbReference>
<dbReference type="Proteomes" id="UP000193675">
    <property type="component" value="Unassembled WGS sequence"/>
</dbReference>
<protein>
    <recommendedName>
        <fullName evidence="9">Polysaccharide biosynthesis protein</fullName>
    </recommendedName>
</protein>
<evidence type="ECO:0000256" key="2">
    <source>
        <dbReference type="ARBA" id="ARBA00022475"/>
    </source>
</evidence>
<name>A0A1X1A209_PSEPU</name>
<keyword evidence="2" id="KW-1003">Cell membrane</keyword>
<keyword evidence="5 6" id="KW-0472">Membrane</keyword>
<evidence type="ECO:0000313" key="8">
    <source>
        <dbReference type="Proteomes" id="UP000193675"/>
    </source>
</evidence>
<sequence>MKRIHNFSQLINVGLRGLTLGSKFLLVFFLARFLEPAELGVYGLIVATISYSLYLLGFDFYTYTTRELLRSNPCQWGGFLKAQGALTLLLYSVFLPLLSLVFLKELLPLRVIWWFFALVVLEHLSQELGRLLVALSEQLYASLILFLRAGVWGIAVILVMYLDSDARSLDMVLGAWTFGSFAALLLGGLRIKYMNLSGWHKNIDWEWVVKGLKIAFSLLVATLAIRGVFTIDRYWVEYLLGLDVLGAYVLFMGICSALMSFLDAGVFSFLYPGMVSSFQKQDSASFRQGFSKLLSQTLIFSLLFVVAALILIEPLLVWLDKPLYSAQMVQFPWLLFATVLYAVGMVPHFALYAQGLDRPIIQSHILSLFVFAFACWIFSHVWAQIAVPLGLCASFLFILCWKSWSYFELTAVQYRIFQS</sequence>
<dbReference type="PANTHER" id="PTHR30250:SF11">
    <property type="entry name" value="O-ANTIGEN TRANSPORTER-RELATED"/>
    <property type="match status" value="1"/>
</dbReference>
<feature type="transmembrane region" description="Helical" evidence="6">
    <location>
        <begin position="214"/>
        <end position="236"/>
    </location>
</feature>
<feature type="transmembrane region" description="Helical" evidence="6">
    <location>
        <begin position="140"/>
        <end position="161"/>
    </location>
</feature>